<organism evidence="1 2">
    <name type="scientific">Candidatus Roizmanbacteria bacterium GW2011_GWA2_35_19</name>
    <dbReference type="NCBI Taxonomy" id="1618478"/>
    <lineage>
        <taxon>Bacteria</taxon>
        <taxon>Candidatus Roizmaniibacteriota</taxon>
    </lineage>
</organism>
<sequence length="283" mass="33111">MPEHFSYIPKSEIGHFWKSVVPKEKGISVKERYFPSAIGVIGGGTGLEALRLARENPGAAIFVVDPYSRFASNVIDQMTAPEYKSRRKIDWTFFEKDAGLQYVHEQLWDTYHFKPELWKKVNKAFSHYNQDVKELADRIYFIEGKTSDYIPEIPILDRVDLVYPNPQLYHESSLYKFVSRGLRKDGTWTIITESPEGYIHYFGYEMPFVESHGTVQRKSINNPLSVYDIIFPHSYKFIDIRKLTDKLKEPSMAAIILSELFFPWVLWPMINELISKKKVVRKQ</sequence>
<dbReference type="SUPFAM" id="SSF53335">
    <property type="entry name" value="S-adenosyl-L-methionine-dependent methyltransferases"/>
    <property type="match status" value="1"/>
</dbReference>
<evidence type="ECO:0000313" key="1">
    <source>
        <dbReference type="EMBL" id="KKP72166.1"/>
    </source>
</evidence>
<dbReference type="InterPro" id="IPR029063">
    <property type="entry name" value="SAM-dependent_MTases_sf"/>
</dbReference>
<comment type="caution">
    <text evidence="1">The sequence shown here is derived from an EMBL/GenBank/DDBJ whole genome shotgun (WGS) entry which is preliminary data.</text>
</comment>
<name>A0A0G0C7N5_9BACT</name>
<dbReference type="AlphaFoldDB" id="A0A0G0C7N5"/>
<dbReference type="EMBL" id="LBQC01000020">
    <property type="protein sequence ID" value="KKP72166.1"/>
    <property type="molecule type" value="Genomic_DNA"/>
</dbReference>
<proteinExistence type="predicted"/>
<accession>A0A0G0C7N5</accession>
<reference evidence="1 2" key="1">
    <citation type="journal article" date="2015" name="Nature">
        <title>rRNA introns, odd ribosomes, and small enigmatic genomes across a large radiation of phyla.</title>
        <authorList>
            <person name="Brown C.T."/>
            <person name="Hug L.A."/>
            <person name="Thomas B.C."/>
            <person name="Sharon I."/>
            <person name="Castelle C.J."/>
            <person name="Singh A."/>
            <person name="Wilkins M.J."/>
            <person name="Williams K.H."/>
            <person name="Banfield J.F."/>
        </authorList>
    </citation>
    <scope>NUCLEOTIDE SEQUENCE [LARGE SCALE GENOMIC DNA]</scope>
</reference>
<evidence type="ECO:0000313" key="2">
    <source>
        <dbReference type="Proteomes" id="UP000034457"/>
    </source>
</evidence>
<protein>
    <submittedName>
        <fullName evidence="1">Uncharacterized protein</fullName>
    </submittedName>
</protein>
<dbReference type="Proteomes" id="UP000034457">
    <property type="component" value="Unassembled WGS sequence"/>
</dbReference>
<gene>
    <name evidence="1" type="ORF">UR68_C0020G0021</name>
</gene>